<evidence type="ECO:0000313" key="4">
    <source>
        <dbReference type="EMBL" id="CAF3846516.1"/>
    </source>
</evidence>
<feature type="compositionally biased region" description="Polar residues" evidence="1">
    <location>
        <begin position="200"/>
        <end position="209"/>
    </location>
</feature>
<dbReference type="EMBL" id="CAJOBI010000812">
    <property type="protein sequence ID" value="CAF3846516.1"/>
    <property type="molecule type" value="Genomic_DNA"/>
</dbReference>
<dbReference type="GO" id="GO:0007283">
    <property type="term" value="P:spermatogenesis"/>
    <property type="evidence" value="ECO:0007669"/>
    <property type="project" value="TreeGrafter"/>
</dbReference>
<name>A0A816S0W1_9BILA</name>
<proteinExistence type="predicted"/>
<evidence type="ECO:0000256" key="1">
    <source>
        <dbReference type="SAM" id="MobiDB-lite"/>
    </source>
</evidence>
<dbReference type="AlphaFoldDB" id="A0A816S0W1"/>
<protein>
    <recommendedName>
        <fullName evidence="6">Cilia- and flagella-associated protein 97</fullName>
    </recommendedName>
</protein>
<gene>
    <name evidence="2" type="ORF">KQP761_LOCUS18921</name>
    <name evidence="3" type="ORF">MBJ925_LOCUS18244</name>
    <name evidence="4" type="ORF">SMN809_LOCUS3764</name>
</gene>
<feature type="region of interest" description="Disordered" evidence="1">
    <location>
        <begin position="41"/>
        <end position="64"/>
    </location>
</feature>
<dbReference type="Proteomes" id="UP000676336">
    <property type="component" value="Unassembled WGS sequence"/>
</dbReference>
<evidence type="ECO:0008006" key="6">
    <source>
        <dbReference type="Google" id="ProtNLM"/>
    </source>
</evidence>
<dbReference type="PANTHER" id="PTHR23035:SF1">
    <property type="entry name" value="CILIA- AND FLAGELLA-ASSOCIATED PROTEIN 97"/>
    <property type="match status" value="1"/>
</dbReference>
<evidence type="ECO:0000313" key="3">
    <source>
        <dbReference type="EMBL" id="CAF2079656.1"/>
    </source>
</evidence>
<comment type="caution">
    <text evidence="3">The sequence shown here is derived from an EMBL/GenBank/DDBJ whole genome shotgun (WGS) entry which is preliminary data.</text>
</comment>
<accession>A0A816S0W1</accession>
<dbReference type="Proteomes" id="UP000663834">
    <property type="component" value="Unassembled WGS sequence"/>
</dbReference>
<feature type="region of interest" description="Disordered" evidence="1">
    <location>
        <begin position="185"/>
        <end position="259"/>
    </location>
</feature>
<dbReference type="OrthoDB" id="10038886at2759"/>
<evidence type="ECO:0000313" key="5">
    <source>
        <dbReference type="Proteomes" id="UP000663824"/>
    </source>
</evidence>
<feature type="region of interest" description="Disordered" evidence="1">
    <location>
        <begin position="1"/>
        <end position="23"/>
    </location>
</feature>
<dbReference type="EMBL" id="CAJNRE010009126">
    <property type="protein sequence ID" value="CAF2079656.1"/>
    <property type="molecule type" value="Genomic_DNA"/>
</dbReference>
<feature type="compositionally biased region" description="Polar residues" evidence="1">
    <location>
        <begin position="218"/>
        <end position="243"/>
    </location>
</feature>
<evidence type="ECO:0000313" key="2">
    <source>
        <dbReference type="EMBL" id="CAF1568147.1"/>
    </source>
</evidence>
<feature type="compositionally biased region" description="Low complexity" evidence="1">
    <location>
        <begin position="188"/>
        <end position="199"/>
    </location>
</feature>
<reference evidence="3" key="1">
    <citation type="submission" date="2021-02" db="EMBL/GenBank/DDBJ databases">
        <authorList>
            <person name="Nowell W R."/>
        </authorList>
    </citation>
    <scope>NUCLEOTIDE SEQUENCE</scope>
</reference>
<dbReference type="InterPro" id="IPR038791">
    <property type="entry name" value="Cfap97/Hemingway"/>
</dbReference>
<dbReference type="EMBL" id="CAJNOW010009638">
    <property type="protein sequence ID" value="CAF1568147.1"/>
    <property type="molecule type" value="Genomic_DNA"/>
</dbReference>
<dbReference type="PANTHER" id="PTHR23035">
    <property type="entry name" value="CILIA- AND FLAGELLA-ASSOCIATED PROTEIN 97-RELATED"/>
    <property type="match status" value="1"/>
</dbReference>
<organism evidence="3 5">
    <name type="scientific">Rotaria magnacalcarata</name>
    <dbReference type="NCBI Taxonomy" id="392030"/>
    <lineage>
        <taxon>Eukaryota</taxon>
        <taxon>Metazoa</taxon>
        <taxon>Spiralia</taxon>
        <taxon>Gnathifera</taxon>
        <taxon>Rotifera</taxon>
        <taxon>Eurotatoria</taxon>
        <taxon>Bdelloidea</taxon>
        <taxon>Philodinida</taxon>
        <taxon>Philodinidae</taxon>
        <taxon>Rotaria</taxon>
    </lineage>
</organism>
<sequence length="259" mass="29425">MIDQTNEKLPQLSDSFYDDDDSTISPTSVISKIRIVTTKPPVYRQHTQNSTVSSSSSDTSEHDITDVSSINEQQQHPFHLESMKTVLLGLSAPSSGLPSPAYNDRQQLTRNDTIDNYYQKSRMQNHVKDNPRFRLTSSAINRQQQQQRIERENLKILQRLQNVRPTRGLKREELLSNYDRIMGLDTYSSEPRSRPTSSTANISSTFSVSERSHRSLGRSPSATHSLTNSNSIRSRPVSASNRSLLGRKSVWNDGFQQQE</sequence>
<dbReference type="Proteomes" id="UP000663824">
    <property type="component" value="Unassembled WGS sequence"/>
</dbReference>